<evidence type="ECO:0000313" key="3">
    <source>
        <dbReference type="Proteomes" id="UP000242715"/>
    </source>
</evidence>
<evidence type="ECO:0000259" key="1">
    <source>
        <dbReference type="Pfam" id="PF13456"/>
    </source>
</evidence>
<dbReference type="GO" id="GO:0004523">
    <property type="term" value="F:RNA-DNA hybrid ribonuclease activity"/>
    <property type="evidence" value="ECO:0007669"/>
    <property type="project" value="InterPro"/>
</dbReference>
<evidence type="ECO:0000313" key="2">
    <source>
        <dbReference type="EMBL" id="GAU23137.1"/>
    </source>
</evidence>
<dbReference type="GO" id="GO:0003676">
    <property type="term" value="F:nucleic acid binding"/>
    <property type="evidence" value="ECO:0007669"/>
    <property type="project" value="InterPro"/>
</dbReference>
<reference evidence="3" key="1">
    <citation type="journal article" date="2017" name="Front. Plant Sci.">
        <title>Climate Clever Clovers: New Paradigm to Reduce the Environmental Footprint of Ruminants by Breeding Low Methanogenic Forages Utilizing Haplotype Variation.</title>
        <authorList>
            <person name="Kaur P."/>
            <person name="Appels R."/>
            <person name="Bayer P.E."/>
            <person name="Keeble-Gagnere G."/>
            <person name="Wang J."/>
            <person name="Hirakawa H."/>
            <person name="Shirasawa K."/>
            <person name="Vercoe P."/>
            <person name="Stefanova K."/>
            <person name="Durmic Z."/>
            <person name="Nichols P."/>
            <person name="Revell C."/>
            <person name="Isobe S.N."/>
            <person name="Edwards D."/>
            <person name="Erskine W."/>
        </authorList>
    </citation>
    <scope>NUCLEOTIDE SEQUENCE [LARGE SCALE GENOMIC DNA]</scope>
    <source>
        <strain evidence="3">cv. Daliak</strain>
    </source>
</reference>
<dbReference type="Proteomes" id="UP000242715">
    <property type="component" value="Unassembled WGS sequence"/>
</dbReference>
<dbReference type="AlphaFoldDB" id="A0A2Z6N261"/>
<sequence length="80" mass="8869">MDPSFLAHDAMSFVHEFNEANPSRNRRALVSQEVWGLALRNLNGETLFSACKKEDISVDPLLAEALGVRWALQVATDQGL</sequence>
<dbReference type="OrthoDB" id="1002691at2759"/>
<keyword evidence="3" id="KW-1185">Reference proteome</keyword>
<accession>A0A2Z6N261</accession>
<dbReference type="Pfam" id="PF13456">
    <property type="entry name" value="RVT_3"/>
    <property type="match status" value="1"/>
</dbReference>
<organism evidence="2 3">
    <name type="scientific">Trifolium subterraneum</name>
    <name type="common">Subterranean clover</name>
    <dbReference type="NCBI Taxonomy" id="3900"/>
    <lineage>
        <taxon>Eukaryota</taxon>
        <taxon>Viridiplantae</taxon>
        <taxon>Streptophyta</taxon>
        <taxon>Embryophyta</taxon>
        <taxon>Tracheophyta</taxon>
        <taxon>Spermatophyta</taxon>
        <taxon>Magnoliopsida</taxon>
        <taxon>eudicotyledons</taxon>
        <taxon>Gunneridae</taxon>
        <taxon>Pentapetalae</taxon>
        <taxon>rosids</taxon>
        <taxon>fabids</taxon>
        <taxon>Fabales</taxon>
        <taxon>Fabaceae</taxon>
        <taxon>Papilionoideae</taxon>
        <taxon>50 kb inversion clade</taxon>
        <taxon>NPAAA clade</taxon>
        <taxon>Hologalegina</taxon>
        <taxon>IRL clade</taxon>
        <taxon>Trifolieae</taxon>
        <taxon>Trifolium</taxon>
    </lineage>
</organism>
<name>A0A2Z6N261_TRISU</name>
<dbReference type="InterPro" id="IPR002156">
    <property type="entry name" value="RNaseH_domain"/>
</dbReference>
<protein>
    <recommendedName>
        <fullName evidence="1">RNase H type-1 domain-containing protein</fullName>
    </recommendedName>
</protein>
<dbReference type="EMBL" id="DF973264">
    <property type="protein sequence ID" value="GAU23137.1"/>
    <property type="molecule type" value="Genomic_DNA"/>
</dbReference>
<feature type="domain" description="RNase H type-1" evidence="1">
    <location>
        <begin position="36"/>
        <end position="80"/>
    </location>
</feature>
<gene>
    <name evidence="2" type="ORF">TSUD_305850</name>
</gene>
<proteinExistence type="predicted"/>